<keyword evidence="6" id="KW-0862">Zinc</keyword>
<evidence type="ECO:0000256" key="10">
    <source>
        <dbReference type="ARBA" id="ARBA00055764"/>
    </source>
</evidence>
<comment type="similarity">
    <text evidence="3">Belongs to the DSD1 family.</text>
</comment>
<evidence type="ECO:0000259" key="14">
    <source>
        <dbReference type="SMART" id="SM01119"/>
    </source>
</evidence>
<reference evidence="15 16" key="1">
    <citation type="journal article" date="2015" name="Genome Biol. Evol.">
        <title>Phylogenomic analyses indicate that early fungi evolved digesting cell walls of algal ancestors of land plants.</title>
        <authorList>
            <person name="Chang Y."/>
            <person name="Wang S."/>
            <person name="Sekimoto S."/>
            <person name="Aerts A.L."/>
            <person name="Choi C."/>
            <person name="Clum A."/>
            <person name="LaButti K.M."/>
            <person name="Lindquist E.A."/>
            <person name="Yee Ngan C."/>
            <person name="Ohm R.A."/>
            <person name="Salamov A.A."/>
            <person name="Grigoriev I.V."/>
            <person name="Spatafora J.W."/>
            <person name="Berbee M.L."/>
        </authorList>
    </citation>
    <scope>NUCLEOTIDE SEQUENCE [LARGE SCALE GENOMIC DNA]</scope>
    <source>
        <strain evidence="15 16">JEL478</strain>
    </source>
</reference>
<comment type="cofactor">
    <cofactor evidence="1">
        <name>pyridoxal 5'-phosphate</name>
        <dbReference type="ChEBI" id="CHEBI:597326"/>
    </cofactor>
</comment>
<keyword evidence="8" id="KW-0456">Lyase</keyword>
<evidence type="ECO:0000256" key="4">
    <source>
        <dbReference type="ARBA" id="ARBA00022575"/>
    </source>
</evidence>
<dbReference type="InterPro" id="IPR001608">
    <property type="entry name" value="Ala_racemase_N"/>
</dbReference>
<dbReference type="GO" id="GO:0009636">
    <property type="term" value="P:response to toxic substance"/>
    <property type="evidence" value="ECO:0007669"/>
    <property type="project" value="UniProtKB-KW"/>
</dbReference>
<comment type="cofactor">
    <cofactor evidence="2">
        <name>Zn(2+)</name>
        <dbReference type="ChEBI" id="CHEBI:29105"/>
    </cofactor>
</comment>
<dbReference type="AlphaFoldDB" id="A0A139AQG6"/>
<evidence type="ECO:0000256" key="12">
    <source>
        <dbReference type="ARBA" id="ARBA00069616"/>
    </source>
</evidence>
<evidence type="ECO:0000313" key="16">
    <source>
        <dbReference type="Proteomes" id="UP000070544"/>
    </source>
</evidence>
<evidence type="ECO:0000256" key="11">
    <source>
        <dbReference type="ARBA" id="ARBA00066349"/>
    </source>
</evidence>
<evidence type="ECO:0000256" key="9">
    <source>
        <dbReference type="ARBA" id="ARBA00051198"/>
    </source>
</evidence>
<evidence type="ECO:0000256" key="13">
    <source>
        <dbReference type="ARBA" id="ARBA00075219"/>
    </source>
</evidence>
<dbReference type="EC" id="4.3.1.18" evidence="11"/>
<dbReference type="SUPFAM" id="SSF51419">
    <property type="entry name" value="PLP-binding barrel"/>
    <property type="match status" value="1"/>
</dbReference>
<dbReference type="InterPro" id="IPR042208">
    <property type="entry name" value="D-ser_dehydrat-like_sf"/>
</dbReference>
<dbReference type="GO" id="GO:0036088">
    <property type="term" value="P:D-serine catabolic process"/>
    <property type="evidence" value="ECO:0007669"/>
    <property type="project" value="TreeGrafter"/>
</dbReference>
<comment type="catalytic activity">
    <reaction evidence="9">
        <text>D-serine = pyruvate + NH4(+)</text>
        <dbReference type="Rhea" id="RHEA:13977"/>
        <dbReference type="ChEBI" id="CHEBI:15361"/>
        <dbReference type="ChEBI" id="CHEBI:28938"/>
        <dbReference type="ChEBI" id="CHEBI:35247"/>
        <dbReference type="EC" id="4.3.1.18"/>
    </reaction>
    <physiologicalReaction direction="left-to-right" evidence="9">
        <dbReference type="Rhea" id="RHEA:13978"/>
    </physiologicalReaction>
</comment>
<dbReference type="GO" id="GO:0046872">
    <property type="term" value="F:metal ion binding"/>
    <property type="evidence" value="ECO:0007669"/>
    <property type="project" value="UniProtKB-KW"/>
</dbReference>
<evidence type="ECO:0000256" key="8">
    <source>
        <dbReference type="ARBA" id="ARBA00023239"/>
    </source>
</evidence>
<sequence>MPFTPSLPLTPSTAHSLIGSALSALRTPCLVVNRSQVERNCTIVRETCAAKGIRLRAHVKTHKCLPAALIQHGGKPGPIVCSTLAEAEHFAEGGFTDILYGVPVSPDKLAQLHALSQSVEVLAVLVDSLDAAAWLEEFARDVQGSGSAEIACTWKCWIKVDTGYHRAGISPAGSDLEARLLPLLQRLTSSPYLQFQGLYSHAGHSYTSLGPVAVAQIAREDRTAMHELAATVRKKLLEWKASAVDGWDVAVGSTPIALNAQQGTTDQEKDDSWRGITELHPGNYPFLDLQQLRYNQLPLDRSAARVLARVLARYPERREILIDAGSLALSKDSAPYTLPDGTEISACYGVLSSHPHLYVRSCSQEVSVIRGLSEEDLSDSKLAPGALVTIIPAHSCLAAGCFPVYAVVEDEKGSEMWGSSVVDVWVKAGGW</sequence>
<keyword evidence="7" id="KW-0663">Pyridoxal phosphate</keyword>
<dbReference type="PANTHER" id="PTHR28004:SF2">
    <property type="entry name" value="D-SERINE DEHYDRATASE"/>
    <property type="match status" value="1"/>
</dbReference>
<dbReference type="SMART" id="SM01119">
    <property type="entry name" value="D-ser_dehydrat"/>
    <property type="match status" value="1"/>
</dbReference>
<organism evidence="15 16">
    <name type="scientific">Gonapodya prolifera (strain JEL478)</name>
    <name type="common">Monoblepharis prolifera</name>
    <dbReference type="NCBI Taxonomy" id="1344416"/>
    <lineage>
        <taxon>Eukaryota</taxon>
        <taxon>Fungi</taxon>
        <taxon>Fungi incertae sedis</taxon>
        <taxon>Chytridiomycota</taxon>
        <taxon>Chytridiomycota incertae sedis</taxon>
        <taxon>Monoblepharidomycetes</taxon>
        <taxon>Monoblepharidales</taxon>
        <taxon>Gonapodyaceae</taxon>
        <taxon>Gonapodya</taxon>
    </lineage>
</organism>
<keyword evidence="5" id="KW-0479">Metal-binding</keyword>
<dbReference type="OrthoDB" id="20198at2759"/>
<dbReference type="GO" id="GO:0008721">
    <property type="term" value="F:D-serine ammonia-lyase activity"/>
    <property type="evidence" value="ECO:0007669"/>
    <property type="project" value="UniProtKB-EC"/>
</dbReference>
<dbReference type="InterPro" id="IPR026956">
    <property type="entry name" value="D-ser_dehydrat-like_dom"/>
</dbReference>
<evidence type="ECO:0000256" key="6">
    <source>
        <dbReference type="ARBA" id="ARBA00022833"/>
    </source>
</evidence>
<evidence type="ECO:0000256" key="3">
    <source>
        <dbReference type="ARBA" id="ARBA00005323"/>
    </source>
</evidence>
<dbReference type="Pfam" id="PF01168">
    <property type="entry name" value="Ala_racemase_N"/>
    <property type="match status" value="1"/>
</dbReference>
<dbReference type="FunFam" id="3.20.20.10:FF:000016">
    <property type="entry name" value="D-serine dehydratase"/>
    <property type="match status" value="1"/>
</dbReference>
<dbReference type="EMBL" id="KQ965740">
    <property type="protein sequence ID" value="KXS18968.1"/>
    <property type="molecule type" value="Genomic_DNA"/>
</dbReference>
<dbReference type="Gene3D" id="2.40.37.20">
    <property type="entry name" value="D-serine dehydratase-like domain"/>
    <property type="match status" value="1"/>
</dbReference>
<dbReference type="PANTHER" id="PTHR28004">
    <property type="entry name" value="ZGC:162816-RELATED"/>
    <property type="match status" value="1"/>
</dbReference>
<evidence type="ECO:0000256" key="5">
    <source>
        <dbReference type="ARBA" id="ARBA00022723"/>
    </source>
</evidence>
<keyword evidence="4" id="KW-0216">Detoxification</keyword>
<comment type="function">
    <text evidence="10">Catalyzes the conversion of D-serine to pyruvate and ammonia. May play a role in D-serine detoxification.</text>
</comment>
<feature type="domain" description="D-serine dehydratase-like" evidence="14">
    <location>
        <begin position="303"/>
        <end position="409"/>
    </location>
</feature>
<evidence type="ECO:0000313" key="15">
    <source>
        <dbReference type="EMBL" id="KXS18968.1"/>
    </source>
</evidence>
<name>A0A139AQG6_GONPJ</name>
<dbReference type="Proteomes" id="UP000070544">
    <property type="component" value="Unassembled WGS sequence"/>
</dbReference>
<keyword evidence="16" id="KW-1185">Reference proteome</keyword>
<gene>
    <name evidence="15" type="ORF">M427DRAFT_132462</name>
</gene>
<evidence type="ECO:0000256" key="1">
    <source>
        <dbReference type="ARBA" id="ARBA00001933"/>
    </source>
</evidence>
<dbReference type="OMA" id="WPRFYGW"/>
<dbReference type="InterPro" id="IPR029066">
    <property type="entry name" value="PLP-binding_barrel"/>
</dbReference>
<accession>A0A139AQG6</accession>
<dbReference type="Gene3D" id="3.20.20.10">
    <property type="entry name" value="Alanine racemase"/>
    <property type="match status" value="1"/>
</dbReference>
<dbReference type="Pfam" id="PF14031">
    <property type="entry name" value="D-ser_dehydrat"/>
    <property type="match status" value="1"/>
</dbReference>
<protein>
    <recommendedName>
        <fullName evidence="12">D-serine dehydratase</fullName>
        <ecNumber evidence="11">4.3.1.18</ecNumber>
    </recommendedName>
    <alternativeName>
        <fullName evidence="13">D-serine deaminase</fullName>
    </alternativeName>
</protein>
<evidence type="ECO:0000256" key="2">
    <source>
        <dbReference type="ARBA" id="ARBA00001947"/>
    </source>
</evidence>
<proteinExistence type="inferred from homology"/>
<dbReference type="InterPro" id="IPR051466">
    <property type="entry name" value="D-amino_acid_metab_enzyme"/>
</dbReference>
<evidence type="ECO:0000256" key="7">
    <source>
        <dbReference type="ARBA" id="ARBA00022898"/>
    </source>
</evidence>